<organism evidence="3 4">
    <name type="scientific">Ascaris lumbricoides</name>
    <name type="common">Giant roundworm</name>
    <dbReference type="NCBI Taxonomy" id="6252"/>
    <lineage>
        <taxon>Eukaryota</taxon>
        <taxon>Metazoa</taxon>
        <taxon>Ecdysozoa</taxon>
        <taxon>Nematoda</taxon>
        <taxon>Chromadorea</taxon>
        <taxon>Rhabditida</taxon>
        <taxon>Spirurina</taxon>
        <taxon>Ascaridomorpha</taxon>
        <taxon>Ascaridoidea</taxon>
        <taxon>Ascarididae</taxon>
        <taxon>Ascaris</taxon>
    </lineage>
</organism>
<dbReference type="InterPro" id="IPR013320">
    <property type="entry name" value="ConA-like_dom_sf"/>
</dbReference>
<dbReference type="AlphaFoldDB" id="A0A0M3ITS5"/>
<evidence type="ECO:0000259" key="2">
    <source>
        <dbReference type="Pfam" id="PF21198"/>
    </source>
</evidence>
<dbReference type="InterPro" id="IPR043136">
    <property type="entry name" value="B30.2/SPRY_sf"/>
</dbReference>
<feature type="domain" description="Set1/Ash2 histone methyltransferase complex subunit ASH2-like winged-helix" evidence="2">
    <location>
        <begin position="23"/>
        <end position="129"/>
    </location>
</feature>
<feature type="domain" description="Set1/Ash2 histone methyltransferase complex subunit ASH2-like winged-helix" evidence="2">
    <location>
        <begin position="137"/>
        <end position="242"/>
    </location>
</feature>
<dbReference type="GO" id="GO:0048188">
    <property type="term" value="C:Set1C/COMPASS complex"/>
    <property type="evidence" value="ECO:0007669"/>
    <property type="project" value="InterPro"/>
</dbReference>
<dbReference type="Proteomes" id="UP000036681">
    <property type="component" value="Unplaced"/>
</dbReference>
<evidence type="ECO:0000313" key="3">
    <source>
        <dbReference type="Proteomes" id="UP000036681"/>
    </source>
</evidence>
<dbReference type="InterPro" id="IPR037353">
    <property type="entry name" value="ASH2"/>
</dbReference>
<sequence>MVCYVFNCTECSPTKKESWTPKQANFAHMCVTVLANLTYQAIKKRADETGTTPEGTLHEPVYFSLEEQIIPYFDAQWENLTSMTRRVKNTWHQTLLKTLSKETELFEAMADGHAFALKERNLLAIGPVHEALKQHIADFAHMCVTVLANLTYQAIKKRADETGTTPEGTLHEPVYFSLEEQIIPYFDAQWENLTSMTRRVKNTWHQTLLKTLSKETELFEAMADGHAFALKERNLLAIGPVHEALKQIGRNKPSSSSSLRDSSKDLLDKIDDSSEGPKTRGSSKRRNVEGGNNSLKKTKFTADYSSTRIAGIASPIDFPFNREGYRYYLVEKDMCVPNRELLEQEDSGYAKPIPAHIYRVVVHPTVTLSPNDRAYQLKLSDDRLAVTGFEGYCIARATHAVSHGTWYYEVVFTSQPPESHIRIGWSQSLG</sequence>
<dbReference type="WBParaSite" id="ALUE_0002215301-mRNA-1">
    <property type="protein sequence ID" value="ALUE_0002215301-mRNA-1"/>
    <property type="gene ID" value="ALUE_0002215301"/>
</dbReference>
<dbReference type="PANTHER" id="PTHR10598:SF0">
    <property type="entry name" value="SET1_ASH2 HISTONE METHYLTRANSFERASE COMPLEX SUBUNIT ASH2"/>
    <property type="match status" value="1"/>
</dbReference>
<dbReference type="Gene3D" id="2.60.120.920">
    <property type="match status" value="1"/>
</dbReference>
<evidence type="ECO:0000256" key="1">
    <source>
        <dbReference type="SAM" id="MobiDB-lite"/>
    </source>
</evidence>
<accession>A0A0M3ITS5</accession>
<dbReference type="Gene3D" id="3.90.980.20">
    <property type="match status" value="2"/>
</dbReference>
<protein>
    <submittedName>
        <fullName evidence="4">B30.2/SPRY domain-containing protein</fullName>
    </submittedName>
</protein>
<feature type="region of interest" description="Disordered" evidence="1">
    <location>
        <begin position="247"/>
        <end position="296"/>
    </location>
</feature>
<dbReference type="GO" id="GO:0000976">
    <property type="term" value="F:transcription cis-regulatory region binding"/>
    <property type="evidence" value="ECO:0007669"/>
    <property type="project" value="TreeGrafter"/>
</dbReference>
<dbReference type="PANTHER" id="PTHR10598">
    <property type="entry name" value="SET1/ASH2 HISTONE METHYLTRANSFERASE COMPLEX SUBUNIT ASH2"/>
    <property type="match status" value="1"/>
</dbReference>
<dbReference type="Pfam" id="PF21198">
    <property type="entry name" value="ASH2L-like_WH"/>
    <property type="match status" value="2"/>
</dbReference>
<reference evidence="4" key="1">
    <citation type="submission" date="2017-02" db="UniProtKB">
        <authorList>
            <consortium name="WormBaseParasite"/>
        </authorList>
    </citation>
    <scope>IDENTIFICATION</scope>
</reference>
<dbReference type="InterPro" id="IPR053835">
    <property type="entry name" value="ASH2L-like_WH"/>
</dbReference>
<name>A0A0M3ITS5_ASCLU</name>
<keyword evidence="3" id="KW-1185">Reference proteome</keyword>
<dbReference type="SUPFAM" id="SSF49899">
    <property type="entry name" value="Concanavalin A-like lectins/glucanases"/>
    <property type="match status" value="1"/>
</dbReference>
<proteinExistence type="predicted"/>
<evidence type="ECO:0000313" key="4">
    <source>
        <dbReference type="WBParaSite" id="ALUE_0002215301-mRNA-1"/>
    </source>
</evidence>
<feature type="compositionally biased region" description="Basic and acidic residues" evidence="1">
    <location>
        <begin position="261"/>
        <end position="278"/>
    </location>
</feature>